<protein>
    <recommendedName>
        <fullName evidence="1">Transposase (putative) gypsy type domain-containing protein</fullName>
    </recommendedName>
</protein>
<comment type="caution">
    <text evidence="2">The sequence shown here is derived from an EMBL/GenBank/DDBJ whole genome shotgun (WGS) entry which is preliminary data.</text>
</comment>
<proteinExistence type="predicted"/>
<evidence type="ECO:0000313" key="3">
    <source>
        <dbReference type="Proteomes" id="UP001454036"/>
    </source>
</evidence>
<dbReference type="Proteomes" id="UP001454036">
    <property type="component" value="Unassembled WGS sequence"/>
</dbReference>
<keyword evidence="3" id="KW-1185">Reference proteome</keyword>
<dbReference type="InterPro" id="IPR007321">
    <property type="entry name" value="Transposase_28"/>
</dbReference>
<organism evidence="2 3">
    <name type="scientific">Lithospermum erythrorhizon</name>
    <name type="common">Purple gromwell</name>
    <name type="synonym">Lithospermum officinale var. erythrorhizon</name>
    <dbReference type="NCBI Taxonomy" id="34254"/>
    <lineage>
        <taxon>Eukaryota</taxon>
        <taxon>Viridiplantae</taxon>
        <taxon>Streptophyta</taxon>
        <taxon>Embryophyta</taxon>
        <taxon>Tracheophyta</taxon>
        <taxon>Spermatophyta</taxon>
        <taxon>Magnoliopsida</taxon>
        <taxon>eudicotyledons</taxon>
        <taxon>Gunneridae</taxon>
        <taxon>Pentapetalae</taxon>
        <taxon>asterids</taxon>
        <taxon>lamiids</taxon>
        <taxon>Boraginales</taxon>
        <taxon>Boraginaceae</taxon>
        <taxon>Boraginoideae</taxon>
        <taxon>Lithospermeae</taxon>
        <taxon>Lithospermum</taxon>
    </lineage>
</organism>
<feature type="domain" description="Transposase (putative) gypsy type" evidence="1">
    <location>
        <begin position="21"/>
        <end position="85"/>
    </location>
</feature>
<name>A0AAV3RTK6_LITER</name>
<dbReference type="EMBL" id="BAABME010011053">
    <property type="protein sequence ID" value="GAA0183166.1"/>
    <property type="molecule type" value="Genomic_DNA"/>
</dbReference>
<accession>A0AAV3RTK6</accession>
<evidence type="ECO:0000259" key="1">
    <source>
        <dbReference type="Pfam" id="PF04195"/>
    </source>
</evidence>
<dbReference type="Pfam" id="PF04195">
    <property type="entry name" value="Transposase_28"/>
    <property type="match status" value="1"/>
</dbReference>
<gene>
    <name evidence="2" type="ORF">LIER_30630</name>
</gene>
<sequence length="157" mass="17552">MRIPLAGETPDTPLEEAYTPVFLEFFNYGLRLRASPFVNSLISAIGRAFGQLGPFAWVVVTTFQVGCLSVGIMPSVNLFSKIFNVVHQGVLTYFHIRSGVKNMLYSQPGKIPHRPIVQEEPALNLQEEAPEAHERIEALMLEKPLEEPLDSSPVQYI</sequence>
<dbReference type="AlphaFoldDB" id="A0AAV3RTK6"/>
<evidence type="ECO:0000313" key="2">
    <source>
        <dbReference type="EMBL" id="GAA0183166.1"/>
    </source>
</evidence>
<reference evidence="2 3" key="1">
    <citation type="submission" date="2024-01" db="EMBL/GenBank/DDBJ databases">
        <title>The complete chloroplast genome sequence of Lithospermum erythrorhizon: insights into the phylogenetic relationship among Boraginaceae species and the maternal lineages of purple gromwells.</title>
        <authorList>
            <person name="Okada T."/>
            <person name="Watanabe K."/>
        </authorList>
    </citation>
    <scope>NUCLEOTIDE SEQUENCE [LARGE SCALE GENOMIC DNA]</scope>
</reference>